<gene>
    <name evidence="2" type="ORF">Tco025E_10128</name>
</gene>
<evidence type="ECO:0000313" key="2">
    <source>
        <dbReference type="EMBL" id="RNE95188.1"/>
    </source>
</evidence>
<protein>
    <submittedName>
        <fullName evidence="2">Uncharacterized protein</fullName>
    </submittedName>
</protein>
<accession>A0A422MPN1</accession>
<name>A0A422MPN1_9TRYP</name>
<proteinExistence type="predicted"/>
<dbReference type="EMBL" id="MKKU01001497">
    <property type="protein sequence ID" value="RNE95188.1"/>
    <property type="molecule type" value="Genomic_DNA"/>
</dbReference>
<reference evidence="2 3" key="1">
    <citation type="journal article" date="2018" name="BMC Genomics">
        <title>Genomic comparison of Trypanosoma conorhini and Trypanosoma rangeli to Trypanosoma cruzi strains of high and low virulence.</title>
        <authorList>
            <person name="Bradwell K.R."/>
            <person name="Koparde V.N."/>
            <person name="Matveyev A.V."/>
            <person name="Serrano M.G."/>
            <person name="Alves J.M."/>
            <person name="Parikh H."/>
            <person name="Huang B."/>
            <person name="Lee V."/>
            <person name="Espinosa-Alvarez O."/>
            <person name="Ortiz P.A."/>
            <person name="Costa-Martins A.G."/>
            <person name="Teixeira M.M."/>
            <person name="Buck G.A."/>
        </authorList>
    </citation>
    <scope>NUCLEOTIDE SEQUENCE [LARGE SCALE GENOMIC DNA]</scope>
    <source>
        <strain evidence="2 3">025E</strain>
    </source>
</reference>
<evidence type="ECO:0000313" key="3">
    <source>
        <dbReference type="Proteomes" id="UP000284403"/>
    </source>
</evidence>
<sequence length="169" mass="19551">HHARPCYWGKRDEVKAMQDWKHLRHVSVAKLCQKNENVLFFLQHVLQNGGVFALVGSSLEKFNTNVARIRGVVRHQRRIHAGVKSSGHSRLWRKKLASTSKSSLGCKNLRLGWLRCAGQRKQQQKQQHDKDKKARRRRRGSQAKVRTVTTLPPKHRHNCCPAIVLLYSL</sequence>
<comment type="caution">
    <text evidence="2">The sequence shown here is derived from an EMBL/GenBank/DDBJ whole genome shotgun (WGS) entry which is preliminary data.</text>
</comment>
<feature type="region of interest" description="Disordered" evidence="1">
    <location>
        <begin position="120"/>
        <end position="147"/>
    </location>
</feature>
<evidence type="ECO:0000256" key="1">
    <source>
        <dbReference type="SAM" id="MobiDB-lite"/>
    </source>
</evidence>
<dbReference type="GeneID" id="40323739"/>
<dbReference type="RefSeq" id="XP_029222966.1">
    <property type="nucleotide sequence ID" value="XM_029376916.1"/>
</dbReference>
<dbReference type="AlphaFoldDB" id="A0A422MPN1"/>
<keyword evidence="3" id="KW-1185">Reference proteome</keyword>
<dbReference type="Proteomes" id="UP000284403">
    <property type="component" value="Unassembled WGS sequence"/>
</dbReference>
<feature type="non-terminal residue" evidence="2">
    <location>
        <position position="1"/>
    </location>
</feature>
<organism evidence="2 3">
    <name type="scientific">Trypanosoma conorhini</name>
    <dbReference type="NCBI Taxonomy" id="83891"/>
    <lineage>
        <taxon>Eukaryota</taxon>
        <taxon>Discoba</taxon>
        <taxon>Euglenozoa</taxon>
        <taxon>Kinetoplastea</taxon>
        <taxon>Metakinetoplastina</taxon>
        <taxon>Trypanosomatida</taxon>
        <taxon>Trypanosomatidae</taxon>
        <taxon>Trypanosoma</taxon>
    </lineage>
</organism>